<gene>
    <name evidence="1" type="ORF">PHISCL_01033</name>
</gene>
<dbReference type="AlphaFoldDB" id="A0A3A2ZTX8"/>
<sequence>MNSQGECHTRSDIALMGLDAGYTTGIELPKSEGLLDSPFDYISYPSLQPKQISHTTVEISEDLFELNSPIDTTTPKPVCWDGNIRWAIKGPSVFDDEQEELEAVVRYTNQIARRPPSDIWILQYGLRYMPAKGDNNAYRTVKVELPSSAITTNQILSQICIEIYSIILLNTFQLTGSNTAIITFIRQTDAISFLKSTKSGLRIGYHMARVLPVNTPTYPVSLEMNRRICRDGYTRCLMVCNQRTTVKDEVQRILRKSACRSYIEEIEEGCMMGQVYIRFHSIKMAALAFEILKRHPDFGFRGCKIRFLKSTMATAVRTFSGDEM</sequence>
<reference evidence="2" key="1">
    <citation type="submission" date="2017-02" db="EMBL/GenBank/DDBJ databases">
        <authorList>
            <person name="Tafer H."/>
            <person name="Lopandic K."/>
        </authorList>
    </citation>
    <scope>NUCLEOTIDE SEQUENCE [LARGE SCALE GENOMIC DNA]</scope>
    <source>
        <strain evidence="2">CBS 366.77</strain>
    </source>
</reference>
<evidence type="ECO:0008006" key="3">
    <source>
        <dbReference type="Google" id="ProtNLM"/>
    </source>
</evidence>
<dbReference type="EMBL" id="MVGC01000018">
    <property type="protein sequence ID" value="RJE26619.1"/>
    <property type="molecule type" value="Genomic_DNA"/>
</dbReference>
<evidence type="ECO:0000313" key="2">
    <source>
        <dbReference type="Proteomes" id="UP000266188"/>
    </source>
</evidence>
<name>A0A3A2ZTX8_9EURO</name>
<proteinExistence type="predicted"/>
<protein>
    <recommendedName>
        <fullName evidence="3">RRM domain-containing protein</fullName>
    </recommendedName>
</protein>
<dbReference type="Proteomes" id="UP000266188">
    <property type="component" value="Unassembled WGS sequence"/>
</dbReference>
<accession>A0A3A2ZTX8</accession>
<dbReference type="STRING" id="2070753.A0A3A2ZTX8"/>
<comment type="caution">
    <text evidence="1">The sequence shown here is derived from an EMBL/GenBank/DDBJ whole genome shotgun (WGS) entry which is preliminary data.</text>
</comment>
<organism evidence="1 2">
    <name type="scientific">Aspergillus sclerotialis</name>
    <dbReference type="NCBI Taxonomy" id="2070753"/>
    <lineage>
        <taxon>Eukaryota</taxon>
        <taxon>Fungi</taxon>
        <taxon>Dikarya</taxon>
        <taxon>Ascomycota</taxon>
        <taxon>Pezizomycotina</taxon>
        <taxon>Eurotiomycetes</taxon>
        <taxon>Eurotiomycetidae</taxon>
        <taxon>Eurotiales</taxon>
        <taxon>Aspergillaceae</taxon>
        <taxon>Aspergillus</taxon>
        <taxon>Aspergillus subgen. Polypaecilum</taxon>
    </lineage>
</organism>
<dbReference type="OrthoDB" id="5244622at2759"/>
<evidence type="ECO:0000313" key="1">
    <source>
        <dbReference type="EMBL" id="RJE26619.1"/>
    </source>
</evidence>
<keyword evidence="2" id="KW-1185">Reference proteome</keyword>